<dbReference type="Proteomes" id="UP000316476">
    <property type="component" value="Unassembled WGS sequence"/>
</dbReference>
<evidence type="ECO:0000313" key="5">
    <source>
        <dbReference type="Proteomes" id="UP000317238"/>
    </source>
</evidence>
<dbReference type="EMBL" id="SJPL01000001">
    <property type="protein sequence ID" value="TWT67959.1"/>
    <property type="molecule type" value="Genomic_DNA"/>
</dbReference>
<feature type="compositionally biased region" description="Polar residues" evidence="1">
    <location>
        <begin position="82"/>
        <end position="92"/>
    </location>
</feature>
<name>A0A5C5XZH3_9PLAN</name>
<keyword evidence="5" id="KW-1185">Reference proteome</keyword>
<proteinExistence type="predicted"/>
<reference evidence="4 5" key="1">
    <citation type="submission" date="2019-02" db="EMBL/GenBank/DDBJ databases">
        <title>Deep-cultivation of Planctomycetes and their phenomic and genomic characterization uncovers novel biology.</title>
        <authorList>
            <person name="Wiegand S."/>
            <person name="Jogler M."/>
            <person name="Boedeker C."/>
            <person name="Pinto D."/>
            <person name="Vollmers J."/>
            <person name="Rivas-Marin E."/>
            <person name="Kohn T."/>
            <person name="Peeters S.H."/>
            <person name="Heuer A."/>
            <person name="Rast P."/>
            <person name="Oberbeckmann S."/>
            <person name="Bunk B."/>
            <person name="Jeske O."/>
            <person name="Meyerdierks A."/>
            <person name="Storesund J.E."/>
            <person name="Kallscheuer N."/>
            <person name="Luecker S."/>
            <person name="Lage O.M."/>
            <person name="Pohl T."/>
            <person name="Merkel B.J."/>
            <person name="Hornburger P."/>
            <person name="Mueller R.-W."/>
            <person name="Bruemmer F."/>
            <person name="Labrenz M."/>
            <person name="Spormann A.M."/>
            <person name="Op Den Camp H."/>
            <person name="Overmann J."/>
            <person name="Amann R."/>
            <person name="Jetten M.S.M."/>
            <person name="Mascher T."/>
            <person name="Medema M.H."/>
            <person name="Devos D.P."/>
            <person name="Kaster A.-K."/>
            <person name="Ovreas L."/>
            <person name="Rohde M."/>
            <person name="Galperin M.Y."/>
            <person name="Jogler C."/>
        </authorList>
    </citation>
    <scope>NUCLEOTIDE SEQUENCE [LARGE SCALE GENOMIC DNA]</scope>
    <source>
        <strain evidence="2 5">Pan14r</strain>
        <strain evidence="3 4">V7</strain>
    </source>
</reference>
<feature type="region of interest" description="Disordered" evidence="1">
    <location>
        <begin position="81"/>
        <end position="101"/>
    </location>
</feature>
<comment type="caution">
    <text evidence="2">The sequence shown here is derived from an EMBL/GenBank/DDBJ whole genome shotgun (WGS) entry which is preliminary data.</text>
</comment>
<evidence type="ECO:0000313" key="2">
    <source>
        <dbReference type="EMBL" id="TWT67959.1"/>
    </source>
</evidence>
<dbReference type="AlphaFoldDB" id="A0A5C5XZH3"/>
<evidence type="ECO:0000313" key="4">
    <source>
        <dbReference type="Proteomes" id="UP000316476"/>
    </source>
</evidence>
<organism evidence="2 5">
    <name type="scientific">Crateriforma conspicua</name>
    <dbReference type="NCBI Taxonomy" id="2527996"/>
    <lineage>
        <taxon>Bacteria</taxon>
        <taxon>Pseudomonadati</taxon>
        <taxon>Planctomycetota</taxon>
        <taxon>Planctomycetia</taxon>
        <taxon>Planctomycetales</taxon>
        <taxon>Planctomycetaceae</taxon>
        <taxon>Crateriforma</taxon>
    </lineage>
</organism>
<accession>A0A5C5XZH3</accession>
<dbReference type="Proteomes" id="UP000317238">
    <property type="component" value="Unassembled WGS sequence"/>
</dbReference>
<accession>A0A5C6FX02</accession>
<evidence type="ECO:0000256" key="1">
    <source>
        <dbReference type="SAM" id="MobiDB-lite"/>
    </source>
</evidence>
<evidence type="ECO:0000313" key="3">
    <source>
        <dbReference type="EMBL" id="TWU67429.1"/>
    </source>
</evidence>
<sequence>MRTESVLEILPGLTDSQRLVIASESCDSGCSIAPETLVLRHESYSDHVGWFVQSRVSIEPHQFAALRNVITSRGVRAVPHSNGASAAETASPTILKFPHAG</sequence>
<protein>
    <submittedName>
        <fullName evidence="2">Uncharacterized protein</fullName>
    </submittedName>
</protein>
<dbReference type="EMBL" id="SJPZ01000001">
    <property type="protein sequence ID" value="TWU67429.1"/>
    <property type="molecule type" value="Genomic_DNA"/>
</dbReference>
<gene>
    <name evidence="2" type="ORF">Pan14r_01970</name>
    <name evidence="3" type="ORF">V7x_30030</name>
</gene>